<evidence type="ECO:0000256" key="6">
    <source>
        <dbReference type="SAM" id="SignalP"/>
    </source>
</evidence>
<proteinExistence type="inferred from homology"/>
<keyword evidence="3 6" id="KW-0732">Signal</keyword>
<dbReference type="InterPro" id="IPR042269">
    <property type="entry name" value="Ser_carbopepase_S28_SKS"/>
</dbReference>
<keyword evidence="2" id="KW-0645">Protease</keyword>
<comment type="caution">
    <text evidence="7">The sequence shown here is derived from an EMBL/GenBank/DDBJ whole genome shotgun (WGS) entry which is preliminary data.</text>
</comment>
<dbReference type="Gene3D" id="3.40.50.1820">
    <property type="entry name" value="alpha/beta hydrolase"/>
    <property type="match status" value="1"/>
</dbReference>
<evidence type="ECO:0000256" key="3">
    <source>
        <dbReference type="ARBA" id="ARBA00022729"/>
    </source>
</evidence>
<dbReference type="PANTHER" id="PTHR11010">
    <property type="entry name" value="PROTEASE S28 PRO-X CARBOXYPEPTIDASE-RELATED"/>
    <property type="match status" value="1"/>
</dbReference>
<keyword evidence="5" id="KW-0325">Glycoprotein</keyword>
<gene>
    <name evidence="7" type="ORF">AB1Y20_006896</name>
</gene>
<evidence type="ECO:0000256" key="4">
    <source>
        <dbReference type="ARBA" id="ARBA00022801"/>
    </source>
</evidence>
<protein>
    <submittedName>
        <fullName evidence="7">Uncharacterized protein</fullName>
    </submittedName>
</protein>
<evidence type="ECO:0000256" key="5">
    <source>
        <dbReference type="ARBA" id="ARBA00023180"/>
    </source>
</evidence>
<dbReference type="Gene3D" id="1.20.120.980">
    <property type="entry name" value="Serine carboxypeptidase S28, SKS domain"/>
    <property type="match status" value="1"/>
</dbReference>
<feature type="signal peptide" evidence="6">
    <location>
        <begin position="1"/>
        <end position="19"/>
    </location>
</feature>
<dbReference type="Proteomes" id="UP001515480">
    <property type="component" value="Unassembled WGS sequence"/>
</dbReference>
<dbReference type="EMBL" id="JBGBPQ010000015">
    <property type="protein sequence ID" value="KAL1510595.1"/>
    <property type="molecule type" value="Genomic_DNA"/>
</dbReference>
<dbReference type="PANTHER" id="PTHR11010:SF38">
    <property type="entry name" value="LYSOSOMAL PRO-X CARBOXYPEPTIDASE"/>
    <property type="match status" value="1"/>
</dbReference>
<evidence type="ECO:0000313" key="8">
    <source>
        <dbReference type="Proteomes" id="UP001515480"/>
    </source>
</evidence>
<dbReference type="AlphaFoldDB" id="A0AB34J1Y5"/>
<dbReference type="SUPFAM" id="SSF53474">
    <property type="entry name" value="alpha/beta-Hydrolases"/>
    <property type="match status" value="1"/>
</dbReference>
<accession>A0AB34J1Y5</accession>
<comment type="similarity">
    <text evidence="1">Belongs to the peptidase S28 family.</text>
</comment>
<dbReference type="InterPro" id="IPR008758">
    <property type="entry name" value="Peptidase_S28"/>
</dbReference>
<dbReference type="Pfam" id="PF05577">
    <property type="entry name" value="Peptidase_S28"/>
    <property type="match status" value="1"/>
</dbReference>
<keyword evidence="8" id="KW-1185">Reference proteome</keyword>
<keyword evidence="4" id="KW-0378">Hydrolase</keyword>
<name>A0AB34J1Y5_PRYPA</name>
<evidence type="ECO:0000256" key="2">
    <source>
        <dbReference type="ARBA" id="ARBA00022670"/>
    </source>
</evidence>
<feature type="chain" id="PRO_5044227828" evidence="6">
    <location>
        <begin position="20"/>
        <end position="570"/>
    </location>
</feature>
<dbReference type="GO" id="GO:0070008">
    <property type="term" value="F:serine-type exopeptidase activity"/>
    <property type="evidence" value="ECO:0007669"/>
    <property type="project" value="InterPro"/>
</dbReference>
<organism evidence="7 8">
    <name type="scientific">Prymnesium parvum</name>
    <name type="common">Toxic golden alga</name>
    <dbReference type="NCBI Taxonomy" id="97485"/>
    <lineage>
        <taxon>Eukaryota</taxon>
        <taxon>Haptista</taxon>
        <taxon>Haptophyta</taxon>
        <taxon>Prymnesiophyceae</taxon>
        <taxon>Prymnesiales</taxon>
        <taxon>Prymnesiaceae</taxon>
        <taxon>Prymnesium</taxon>
    </lineage>
</organism>
<dbReference type="GO" id="GO:0008239">
    <property type="term" value="F:dipeptidyl-peptidase activity"/>
    <property type="evidence" value="ECO:0007669"/>
    <property type="project" value="TreeGrafter"/>
</dbReference>
<dbReference type="InterPro" id="IPR029058">
    <property type="entry name" value="AB_hydrolase_fold"/>
</dbReference>
<evidence type="ECO:0000256" key="1">
    <source>
        <dbReference type="ARBA" id="ARBA00011079"/>
    </source>
</evidence>
<reference evidence="7 8" key="1">
    <citation type="journal article" date="2024" name="Science">
        <title>Giant polyketide synthase enzymes in the biosynthesis of giant marine polyether toxins.</title>
        <authorList>
            <person name="Fallon T.R."/>
            <person name="Shende V.V."/>
            <person name="Wierzbicki I.H."/>
            <person name="Pendleton A.L."/>
            <person name="Watervoot N.F."/>
            <person name="Auber R.P."/>
            <person name="Gonzalez D.J."/>
            <person name="Wisecaver J.H."/>
            <person name="Moore B.S."/>
        </authorList>
    </citation>
    <scope>NUCLEOTIDE SEQUENCE [LARGE SCALE GENOMIC DNA]</scope>
    <source>
        <strain evidence="7 8">12B1</strain>
    </source>
</reference>
<sequence>MASLPRLALLTTLLPAVPAVAPPGRRAMYAGHHVQNVLSAAPAPTNATTHFFDDAILDHFDGVAGEEERWSQRYYVDQRFWCGDGCPVFLYIGGEGPQGPPSERLFMASLAKQYGALMLALEHRFYGESYPTADMSVQSLRYLSSHQALADLARFISYVRNLSPVALDVKSTPPLRLKAAAARSKWVSFGGSYPGALSGWLKLKYPASLAGAVSSSPPYFAEYNFEQYAQVVGSALSNPAIGGSAACFNAVKDATHALRQLMVKTKPLGADPAIPAALRPCGNTSLRSELDLATYEASIFSGFQGTVQYNNELPVVATVAVLCAKMTDTSISADPVARLAFVQENVYSLKCQPSSFEKDMLAPLLNETFDGYGCNLSCASGRQWIWQSCNEFGYFQTTTSTGAGLSPFAAFANNTIAVAGKALCEGLFGLSRPPATEETNTFYGGRQLLAENVTIVNGGMDPWHSLSIVDAADPYYESCVDAAGKPIPPGEHPCQFQRVGSSSSVLTIPSTAHCGDMYAPNLFTSSEYCPGPSCHADSQEIVDAHSKIKADVGRYIGRMPRNVEDIAVAF</sequence>
<evidence type="ECO:0000313" key="7">
    <source>
        <dbReference type="EMBL" id="KAL1510595.1"/>
    </source>
</evidence>
<dbReference type="GO" id="GO:0006508">
    <property type="term" value="P:proteolysis"/>
    <property type="evidence" value="ECO:0007669"/>
    <property type="project" value="UniProtKB-KW"/>
</dbReference>